<name>A0A2H1J1Y2_9MICO</name>
<dbReference type="Gene3D" id="3.30.390.10">
    <property type="entry name" value="Enolase-like, N-terminal domain"/>
    <property type="match status" value="1"/>
</dbReference>
<keyword evidence="4" id="KW-0474">Menaquinone biosynthesis</keyword>
<dbReference type="EC" id="4.2.1.113" evidence="4"/>
<dbReference type="PANTHER" id="PTHR48073:SF2">
    <property type="entry name" value="O-SUCCINYLBENZOATE SYNTHASE"/>
    <property type="match status" value="1"/>
</dbReference>
<dbReference type="PANTHER" id="PTHR48073">
    <property type="entry name" value="O-SUCCINYLBENZOATE SYNTHASE-RELATED"/>
    <property type="match status" value="1"/>
</dbReference>
<dbReference type="AlphaFoldDB" id="A0A2H1J1Y2"/>
<dbReference type="InterPro" id="IPR029065">
    <property type="entry name" value="Enolase_C-like"/>
</dbReference>
<dbReference type="Gene3D" id="3.20.20.120">
    <property type="entry name" value="Enolase-like C-terminal domain"/>
    <property type="match status" value="1"/>
</dbReference>
<comment type="pathway">
    <text evidence="4">Quinol/quinone metabolism; menaquinone biosynthesis.</text>
</comment>
<dbReference type="GO" id="GO:0043748">
    <property type="term" value="F:O-succinylbenzoate synthase activity"/>
    <property type="evidence" value="ECO:0007669"/>
    <property type="project" value="UniProtKB-EC"/>
</dbReference>
<evidence type="ECO:0000256" key="1">
    <source>
        <dbReference type="ARBA" id="ARBA00022723"/>
    </source>
</evidence>
<keyword evidence="3 4" id="KW-0456">Lyase</keyword>
<comment type="catalytic activity">
    <reaction evidence="4">
        <text>(1R,6R)-6-hydroxy-2-succinyl-cyclohexa-2,4-diene-1-carboxylate = 2-succinylbenzoate + H2O</text>
        <dbReference type="Rhea" id="RHEA:10196"/>
        <dbReference type="ChEBI" id="CHEBI:15377"/>
        <dbReference type="ChEBI" id="CHEBI:18325"/>
        <dbReference type="ChEBI" id="CHEBI:58689"/>
        <dbReference type="EC" id="4.2.1.113"/>
    </reaction>
</comment>
<keyword evidence="1 4" id="KW-0479">Metal-binding</keyword>
<comment type="cofactor">
    <cofactor evidence="4">
        <name>a divalent metal cation</name>
        <dbReference type="ChEBI" id="CHEBI:60240"/>
    </cofactor>
</comment>
<dbReference type="CDD" id="cd03320">
    <property type="entry name" value="OSBS"/>
    <property type="match status" value="1"/>
</dbReference>
<accession>A0A2H1J1Y2</accession>
<dbReference type="SFLD" id="SFLDG00180">
    <property type="entry name" value="muconate_cycloisomerase"/>
    <property type="match status" value="1"/>
</dbReference>
<dbReference type="Proteomes" id="UP000234433">
    <property type="component" value="Unassembled WGS sequence"/>
</dbReference>
<dbReference type="GO" id="GO:0009234">
    <property type="term" value="P:menaquinone biosynthetic process"/>
    <property type="evidence" value="ECO:0007669"/>
    <property type="project" value="UniProtKB-UniRule"/>
</dbReference>
<dbReference type="SMART" id="SM00922">
    <property type="entry name" value="MR_MLE"/>
    <property type="match status" value="1"/>
</dbReference>
<dbReference type="GO" id="GO:0000287">
    <property type="term" value="F:magnesium ion binding"/>
    <property type="evidence" value="ECO:0007669"/>
    <property type="project" value="UniProtKB-UniRule"/>
</dbReference>
<evidence type="ECO:0000256" key="4">
    <source>
        <dbReference type="HAMAP-Rule" id="MF_00470"/>
    </source>
</evidence>
<gene>
    <name evidence="4" type="primary">menC</name>
    <name evidence="6" type="ORF">BANT918_01336</name>
</gene>
<dbReference type="HAMAP" id="MF_00470">
    <property type="entry name" value="MenC_1"/>
    <property type="match status" value="1"/>
</dbReference>
<dbReference type="Pfam" id="PF18374">
    <property type="entry name" value="Enolase_like_N"/>
    <property type="match status" value="1"/>
</dbReference>
<feature type="binding site" evidence="4">
    <location>
        <position position="187"/>
    </location>
    <ligand>
        <name>Mg(2+)</name>
        <dbReference type="ChEBI" id="CHEBI:18420"/>
    </ligand>
</feature>
<protein>
    <recommendedName>
        <fullName evidence="4">o-succinylbenzoate synthase</fullName>
        <shortName evidence="4">OSB synthase</shortName>
        <shortName evidence="4">OSBS</shortName>
        <ecNumber evidence="4">4.2.1.113</ecNumber>
    </recommendedName>
    <alternativeName>
        <fullName evidence="4">4-(2'-carboxyphenyl)-4-oxybutyric acid synthase</fullName>
    </alternativeName>
    <alternativeName>
        <fullName evidence="4">o-succinylbenzoic acid synthase</fullName>
    </alternativeName>
</protein>
<comment type="similarity">
    <text evidence="4">Belongs to the mandelate racemase/muconate lactonizing enzyme family. MenC type 1 subfamily.</text>
</comment>
<proteinExistence type="inferred from homology"/>
<evidence type="ECO:0000256" key="2">
    <source>
        <dbReference type="ARBA" id="ARBA00022842"/>
    </source>
</evidence>
<sequence>MADMEQIPELITDLVPNFHVLKLPMVTRFRSITEREVMLFEGPDGWAEFSPFTEYGAAESSRWLQAALEFAGLLPGAAEAGSAGLDSAGSSSGEAVARSVTVNATLPACATSEVESILARYGSVGTVKAKVAEHGIDSLPDDLERLREFRRLFPTTALRLDANAGYGLPEALAACAEFAAFDLQYFEQPVAGVEDMARLREQLSGRGLPVVLAADESIRKAEDPLRVAELGAAEVVIVKVQPLGGITAARSVLEACGLPAVVSSALESSVGLAAGAQLAATLPRTQLSRELLGEHPACGLGTGRLLAEDVVNPDLSLSPVDGQIPVRRIVPDPQRLERLAVEPGRFDWWSTRLHECWNALRPSLPSARH</sequence>
<feature type="binding site" evidence="4">
    <location>
        <position position="215"/>
    </location>
    <ligand>
        <name>Mg(2+)</name>
        <dbReference type="ChEBI" id="CHEBI:18420"/>
    </ligand>
</feature>
<dbReference type="RefSeq" id="WP_101619498.1">
    <property type="nucleotide sequence ID" value="NZ_FXZD01000003.1"/>
</dbReference>
<dbReference type="SUPFAM" id="SSF51604">
    <property type="entry name" value="Enolase C-terminal domain-like"/>
    <property type="match status" value="1"/>
</dbReference>
<feature type="domain" description="Mandelate racemase/muconate lactonizing enzyme C-terminal" evidence="5">
    <location>
        <begin position="110"/>
        <end position="206"/>
    </location>
</feature>
<reference evidence="6 7" key="1">
    <citation type="submission" date="2017-03" db="EMBL/GenBank/DDBJ databases">
        <authorList>
            <person name="Afonso C.L."/>
            <person name="Miller P.J."/>
            <person name="Scott M.A."/>
            <person name="Spackman E."/>
            <person name="Goraichik I."/>
            <person name="Dimitrov K.M."/>
            <person name="Suarez D.L."/>
            <person name="Swayne D.E."/>
        </authorList>
    </citation>
    <scope>NUCLEOTIDE SEQUENCE [LARGE SCALE GENOMIC DNA]</scope>
    <source>
        <strain evidence="6 7">CNRZ 918</strain>
    </source>
</reference>
<comment type="pathway">
    <text evidence="4">Quinol/quinone metabolism; 1,4-dihydroxy-2-naphthoate biosynthesis; 1,4-dihydroxy-2-naphthoate from chorismate: step 4/7.</text>
</comment>
<dbReference type="UniPathway" id="UPA00079"/>
<evidence type="ECO:0000313" key="7">
    <source>
        <dbReference type="Proteomes" id="UP000234433"/>
    </source>
</evidence>
<dbReference type="EMBL" id="FXZD01000003">
    <property type="protein sequence ID" value="SMX81433.1"/>
    <property type="molecule type" value="Genomic_DNA"/>
</dbReference>
<feature type="active site" description="Proton donor" evidence="4">
    <location>
        <position position="130"/>
    </location>
</feature>
<dbReference type="InterPro" id="IPR010196">
    <property type="entry name" value="OSB_synthase_MenC1"/>
</dbReference>
<dbReference type="InterPro" id="IPR013342">
    <property type="entry name" value="Mandelate_racemase_C"/>
</dbReference>
<keyword evidence="2 4" id="KW-0460">Magnesium</keyword>
<dbReference type="SFLD" id="SFLDS00001">
    <property type="entry name" value="Enolase"/>
    <property type="match status" value="1"/>
</dbReference>
<dbReference type="UniPathway" id="UPA01057">
    <property type="reaction ID" value="UER00165"/>
</dbReference>
<evidence type="ECO:0000256" key="3">
    <source>
        <dbReference type="ARBA" id="ARBA00023239"/>
    </source>
</evidence>
<evidence type="ECO:0000259" key="5">
    <source>
        <dbReference type="SMART" id="SM00922"/>
    </source>
</evidence>
<dbReference type="OrthoDB" id="3725747at2"/>
<dbReference type="InterPro" id="IPR036849">
    <property type="entry name" value="Enolase-like_C_sf"/>
</dbReference>
<feature type="binding site" evidence="4">
    <location>
        <position position="161"/>
    </location>
    <ligand>
        <name>Mg(2+)</name>
        <dbReference type="ChEBI" id="CHEBI:18420"/>
    </ligand>
</feature>
<feature type="active site" description="Proton acceptor" evidence="4">
    <location>
        <position position="239"/>
    </location>
</feature>
<dbReference type="NCBIfam" id="NF002782">
    <property type="entry name" value="PRK02901.1"/>
    <property type="match status" value="1"/>
</dbReference>
<evidence type="ECO:0000313" key="6">
    <source>
        <dbReference type="EMBL" id="SMX81433.1"/>
    </source>
</evidence>
<dbReference type="Pfam" id="PF13378">
    <property type="entry name" value="MR_MLE_C"/>
    <property type="match status" value="1"/>
</dbReference>
<comment type="function">
    <text evidence="4">Converts 2-succinyl-6-hydroxy-2,4-cyclohexadiene-1-carboxylate (SHCHC) to 2-succinylbenzoate (OSB).</text>
</comment>
<dbReference type="SFLD" id="SFLDF00009">
    <property type="entry name" value="o-succinylbenzoate_synthase"/>
    <property type="match status" value="1"/>
</dbReference>
<organism evidence="6 7">
    <name type="scientific">Brevibacterium antiquum CNRZ 918</name>
    <dbReference type="NCBI Taxonomy" id="1255637"/>
    <lineage>
        <taxon>Bacteria</taxon>
        <taxon>Bacillati</taxon>
        <taxon>Actinomycetota</taxon>
        <taxon>Actinomycetes</taxon>
        <taxon>Micrococcales</taxon>
        <taxon>Brevibacteriaceae</taxon>
        <taxon>Brevibacterium</taxon>
    </lineage>
</organism>
<dbReference type="InterPro" id="IPR029017">
    <property type="entry name" value="Enolase-like_N"/>
</dbReference>